<keyword evidence="3" id="KW-1185">Reference proteome</keyword>
<organism evidence="2 3">
    <name type="scientific">Allostreptomyces psammosilenae</name>
    <dbReference type="NCBI Taxonomy" id="1892865"/>
    <lineage>
        <taxon>Bacteria</taxon>
        <taxon>Bacillati</taxon>
        <taxon>Actinomycetota</taxon>
        <taxon>Actinomycetes</taxon>
        <taxon>Kitasatosporales</taxon>
        <taxon>Streptomycetaceae</taxon>
        <taxon>Allostreptomyces</taxon>
    </lineage>
</organism>
<comment type="caution">
    <text evidence="2">The sequence shown here is derived from an EMBL/GenBank/DDBJ whole genome shotgun (WGS) entry which is preliminary data.</text>
</comment>
<dbReference type="RefSeq" id="WP_179814990.1">
    <property type="nucleotide sequence ID" value="NZ_JACBZD010000001.1"/>
</dbReference>
<evidence type="ECO:0000313" key="2">
    <source>
        <dbReference type="EMBL" id="NYI06405.1"/>
    </source>
</evidence>
<dbReference type="EMBL" id="JACBZD010000001">
    <property type="protein sequence ID" value="NYI06405.1"/>
    <property type="molecule type" value="Genomic_DNA"/>
</dbReference>
<dbReference type="Proteomes" id="UP000567795">
    <property type="component" value="Unassembled WGS sequence"/>
</dbReference>
<accession>A0A852ZWP8</accession>
<dbReference type="AlphaFoldDB" id="A0A852ZWP8"/>
<reference evidence="2 3" key="1">
    <citation type="submission" date="2020-07" db="EMBL/GenBank/DDBJ databases">
        <title>Sequencing the genomes of 1000 actinobacteria strains.</title>
        <authorList>
            <person name="Klenk H.-P."/>
        </authorList>
    </citation>
    <scope>NUCLEOTIDE SEQUENCE [LARGE SCALE GENOMIC DNA]</scope>
    <source>
        <strain evidence="2 3">DSM 42178</strain>
    </source>
</reference>
<dbReference type="InterPro" id="IPR040701">
    <property type="entry name" value="Bact_RF_family2"/>
</dbReference>
<feature type="region of interest" description="Disordered" evidence="1">
    <location>
        <begin position="219"/>
        <end position="241"/>
    </location>
</feature>
<dbReference type="Pfam" id="PF18844">
    <property type="entry name" value="baeRF_family2"/>
    <property type="match status" value="1"/>
</dbReference>
<sequence>MKLSFLDPLYARPGPCASAYLDTSRDIDDPDHAIELRWRHLRDALTAQGADPETVAALSGAVGADREVPGRHGQALFAARGRLLLAEVVPEPPVREAARYAAMPDAMRMAVQHAPDIPFATVLVRRLGPREGADDAEAPMEAYLETGRWPMSRVAPGPRAHWRGVASHWRGRAEEIAEELATLAAQGTAEVVAVCAGVWERGVLVNRLPSHLRERVATLPPPADADADADTEGSPDGPDGRALLEEELGALLGRRLSAGDQARRELFLARRARDEAAGEGLRTVVAALQRGQAEALLLNRPTDLPMPLWAGPEPKQLALSPDELRSFGVRSFYEEPADAIVLRALVGTGAELVVVPREELPLDDGVGVLLRY</sequence>
<evidence type="ECO:0000313" key="3">
    <source>
        <dbReference type="Proteomes" id="UP000567795"/>
    </source>
</evidence>
<gene>
    <name evidence="2" type="ORF">FHU37_003348</name>
</gene>
<evidence type="ECO:0000256" key="1">
    <source>
        <dbReference type="SAM" id="MobiDB-lite"/>
    </source>
</evidence>
<name>A0A852ZWP8_9ACTN</name>
<protein>
    <submittedName>
        <fullName evidence="2">Uncharacterized protein</fullName>
    </submittedName>
</protein>
<proteinExistence type="predicted"/>